<dbReference type="EMBL" id="JAUSTI010000010">
    <property type="protein sequence ID" value="MDQ0172210.1"/>
    <property type="molecule type" value="Genomic_DNA"/>
</dbReference>
<name>A0ABT9WG11_9BACL</name>
<organism evidence="2 3">
    <name type="scientific">Paenibacillus tundrae</name>
    <dbReference type="NCBI Taxonomy" id="528187"/>
    <lineage>
        <taxon>Bacteria</taxon>
        <taxon>Bacillati</taxon>
        <taxon>Bacillota</taxon>
        <taxon>Bacilli</taxon>
        <taxon>Bacillales</taxon>
        <taxon>Paenibacillaceae</taxon>
        <taxon>Paenibacillus</taxon>
    </lineage>
</organism>
<evidence type="ECO:0000313" key="2">
    <source>
        <dbReference type="EMBL" id="MDQ0172210.1"/>
    </source>
</evidence>
<accession>A0ABT9WG11</accession>
<feature type="domain" description="Thioredoxin" evidence="1">
    <location>
        <begin position="1"/>
        <end position="139"/>
    </location>
</feature>
<evidence type="ECO:0000259" key="1">
    <source>
        <dbReference type="PROSITE" id="PS51352"/>
    </source>
</evidence>
<dbReference type="Gene3D" id="3.40.30.10">
    <property type="entry name" value="Glutaredoxin"/>
    <property type="match status" value="1"/>
</dbReference>
<proteinExistence type="predicted"/>
<dbReference type="Pfam" id="PF13905">
    <property type="entry name" value="Thioredoxin_8"/>
    <property type="match status" value="1"/>
</dbReference>
<keyword evidence="3" id="KW-1185">Reference proteome</keyword>
<comment type="caution">
    <text evidence="2">The sequence shown here is derived from an EMBL/GenBank/DDBJ whole genome shotgun (WGS) entry which is preliminary data.</text>
</comment>
<dbReference type="InterPro" id="IPR036249">
    <property type="entry name" value="Thioredoxin-like_sf"/>
</dbReference>
<dbReference type="InterPro" id="IPR013766">
    <property type="entry name" value="Thioredoxin_domain"/>
</dbReference>
<dbReference type="InterPro" id="IPR012336">
    <property type="entry name" value="Thioredoxin-like_fold"/>
</dbReference>
<reference evidence="2 3" key="1">
    <citation type="submission" date="2023-07" db="EMBL/GenBank/DDBJ databases">
        <title>Sorghum-associated microbial communities from plants grown in Nebraska, USA.</title>
        <authorList>
            <person name="Schachtman D."/>
        </authorList>
    </citation>
    <scope>NUCLEOTIDE SEQUENCE [LARGE SCALE GENOMIC DNA]</scope>
    <source>
        <strain evidence="2 3">DS1314</strain>
    </source>
</reference>
<evidence type="ECO:0000313" key="3">
    <source>
        <dbReference type="Proteomes" id="UP001233836"/>
    </source>
</evidence>
<dbReference type="Proteomes" id="UP001233836">
    <property type="component" value="Unassembled WGS sequence"/>
</dbReference>
<dbReference type="PROSITE" id="PS51352">
    <property type="entry name" value="THIOREDOXIN_2"/>
    <property type="match status" value="1"/>
</dbReference>
<dbReference type="RefSeq" id="WP_307218185.1">
    <property type="nucleotide sequence ID" value="NZ_JAUSTI010000010.1"/>
</dbReference>
<dbReference type="SUPFAM" id="SSF52833">
    <property type="entry name" value="Thioredoxin-like"/>
    <property type="match status" value="1"/>
</dbReference>
<sequence>MLSDTNNKLKEHLREEVFSNWDGTELRIVPQRFTAYFFITLHCVYCIDLIPCLNEIKDRYPNVDIVLLSSGSQEDHKEMVEYFQWDFPLIEMERLEMHKHFDVTMQPYMIIVDADRIIHSSTVVYTKEDVLRMYEAHIK</sequence>
<gene>
    <name evidence="2" type="ORF">J2T19_003687</name>
</gene>
<protein>
    <submittedName>
        <fullName evidence="2">Peroxiredoxin</fullName>
    </submittedName>
</protein>